<evidence type="ECO:0000313" key="2">
    <source>
        <dbReference type="Proteomes" id="UP001500655"/>
    </source>
</evidence>
<organism evidence="1 2">
    <name type="scientific">Luedemannella helvata</name>
    <dbReference type="NCBI Taxonomy" id="349315"/>
    <lineage>
        <taxon>Bacteria</taxon>
        <taxon>Bacillati</taxon>
        <taxon>Actinomycetota</taxon>
        <taxon>Actinomycetes</taxon>
        <taxon>Micromonosporales</taxon>
        <taxon>Micromonosporaceae</taxon>
        <taxon>Luedemannella</taxon>
    </lineage>
</organism>
<dbReference type="EMBL" id="BAAALS010000002">
    <property type="protein sequence ID" value="GAA1739081.1"/>
    <property type="molecule type" value="Genomic_DNA"/>
</dbReference>
<name>A0ABP4VY22_9ACTN</name>
<dbReference type="Proteomes" id="UP001500655">
    <property type="component" value="Unassembled WGS sequence"/>
</dbReference>
<comment type="caution">
    <text evidence="1">The sequence shown here is derived from an EMBL/GenBank/DDBJ whole genome shotgun (WGS) entry which is preliminary data.</text>
</comment>
<protein>
    <submittedName>
        <fullName evidence="1">Uncharacterized protein</fullName>
    </submittedName>
</protein>
<proteinExistence type="predicted"/>
<dbReference type="Pfam" id="PF06868">
    <property type="entry name" value="DUF1257"/>
    <property type="match status" value="1"/>
</dbReference>
<gene>
    <name evidence="1" type="ORF">GCM10009681_07350</name>
</gene>
<accession>A0ABP4VY22</accession>
<evidence type="ECO:0000313" key="1">
    <source>
        <dbReference type="EMBL" id="GAA1739081.1"/>
    </source>
</evidence>
<sequence>MVRQDAFLRRLIREYALVGTVSALTAKGFEVQVQVEKASGEIRVVLRRGGEPWPRRSSR</sequence>
<dbReference type="InterPro" id="IPR009666">
    <property type="entry name" value="Uncharacterised_Ycf35"/>
</dbReference>
<keyword evidence="2" id="KW-1185">Reference proteome</keyword>
<reference evidence="2" key="1">
    <citation type="journal article" date="2019" name="Int. J. Syst. Evol. Microbiol.">
        <title>The Global Catalogue of Microorganisms (GCM) 10K type strain sequencing project: providing services to taxonomists for standard genome sequencing and annotation.</title>
        <authorList>
            <consortium name="The Broad Institute Genomics Platform"/>
            <consortium name="The Broad Institute Genome Sequencing Center for Infectious Disease"/>
            <person name="Wu L."/>
            <person name="Ma J."/>
        </authorList>
    </citation>
    <scope>NUCLEOTIDE SEQUENCE [LARGE SCALE GENOMIC DNA]</scope>
    <source>
        <strain evidence="2">JCM 13249</strain>
    </source>
</reference>